<evidence type="ECO:0000259" key="11">
    <source>
        <dbReference type="Pfam" id="PF24956"/>
    </source>
</evidence>
<evidence type="ECO:0000256" key="3">
    <source>
        <dbReference type="ARBA" id="ARBA00022475"/>
    </source>
</evidence>
<accession>A0ABV7HM05</accession>
<dbReference type="InterPro" id="IPR006685">
    <property type="entry name" value="MscS_channel_2nd"/>
</dbReference>
<dbReference type="EMBL" id="JBHRTL010000001">
    <property type="protein sequence ID" value="MFC3153748.1"/>
    <property type="molecule type" value="Genomic_DNA"/>
</dbReference>
<comment type="caution">
    <text evidence="12">The sequence shown here is derived from an EMBL/GenBank/DDBJ whole genome shotgun (WGS) entry which is preliminary data.</text>
</comment>
<evidence type="ECO:0000256" key="8">
    <source>
        <dbReference type="SAM" id="SignalP"/>
    </source>
</evidence>
<feature type="signal peptide" evidence="8">
    <location>
        <begin position="1"/>
        <end position="22"/>
    </location>
</feature>
<dbReference type="PANTHER" id="PTHR30566">
    <property type="entry name" value="YNAI-RELATED MECHANOSENSITIVE ION CHANNEL"/>
    <property type="match status" value="1"/>
</dbReference>
<reference evidence="13" key="1">
    <citation type="journal article" date="2019" name="Int. J. Syst. Evol. Microbiol.">
        <title>The Global Catalogue of Microorganisms (GCM) 10K type strain sequencing project: providing services to taxonomists for standard genome sequencing and annotation.</title>
        <authorList>
            <consortium name="The Broad Institute Genomics Platform"/>
            <consortium name="The Broad Institute Genome Sequencing Center for Infectious Disease"/>
            <person name="Wu L."/>
            <person name="Ma J."/>
        </authorList>
    </citation>
    <scope>NUCLEOTIDE SEQUENCE [LARGE SCALE GENOMIC DNA]</scope>
    <source>
        <strain evidence="13">KCTC 52141</strain>
    </source>
</reference>
<dbReference type="InterPro" id="IPR006686">
    <property type="entry name" value="MscS_channel_CS"/>
</dbReference>
<evidence type="ECO:0000256" key="5">
    <source>
        <dbReference type="ARBA" id="ARBA00022989"/>
    </source>
</evidence>
<keyword evidence="5 7" id="KW-1133">Transmembrane helix</keyword>
<dbReference type="PANTHER" id="PTHR30566:SF5">
    <property type="entry name" value="MECHANOSENSITIVE ION CHANNEL PROTEIN 1, MITOCHONDRIAL-RELATED"/>
    <property type="match status" value="1"/>
</dbReference>
<dbReference type="Pfam" id="PF21088">
    <property type="entry name" value="MS_channel_1st"/>
    <property type="match status" value="1"/>
</dbReference>
<feature type="domain" description="Mechanosensitive ion channel protein 2/3 C-terminal" evidence="11">
    <location>
        <begin position="439"/>
        <end position="509"/>
    </location>
</feature>
<dbReference type="Proteomes" id="UP001595548">
    <property type="component" value="Unassembled WGS sequence"/>
</dbReference>
<dbReference type="RefSeq" id="WP_382413682.1">
    <property type="nucleotide sequence ID" value="NZ_AP031500.1"/>
</dbReference>
<dbReference type="Pfam" id="PF24956">
    <property type="entry name" value="Msl2-3_C"/>
    <property type="match status" value="1"/>
</dbReference>
<dbReference type="SUPFAM" id="SSF50182">
    <property type="entry name" value="Sm-like ribonucleoproteins"/>
    <property type="match status" value="1"/>
</dbReference>
<feature type="transmembrane region" description="Helical" evidence="7">
    <location>
        <begin position="335"/>
        <end position="355"/>
    </location>
</feature>
<keyword evidence="4 7" id="KW-0812">Transmembrane</keyword>
<sequence length="529" mass="59890">MSAKVAWLLLAVYGFAWASAHAQDVTLKDLVESNAEAAEEAAQVQRDQPMATPLGAVLLIRDAGRQQQWERMAEYADFRYLDPAIIDEGPAVLMRKLAVVWEQYQILDLPNLNDTEQGNLNDGLPPYRERLGSLREGSTHYDILLQRVPDGKGNQLWKISNATVAQIPQLWQKFGYPPQLERLERWLPEFRLFHMHNWQVLMLFVLVLVGWLVSGVIRWILLKLMTHFSVYGDTMQQLVRQPLRRFLFFCFLNWGVYQLGLPLKVRVIFDSGFLAFLAGMFLVLGIVEFVKAVYIARSIAKDESYSEGFVRPLVTIVKVLVVIFAVLLWLQNAGYNMATILTGLGIGSLAIALAAQKTLENIFGAFTLFVARPIKLGDFCRFGSIVGTVEEIGLRSTMLRKLDRTLVSVPNSIFSVEVLENLSEIDQRLYRQSFCLSAEAESDKIASLLADMNAVLEQHDQVLEISRRVRFEQVTREGFVVQANAYIDTSDFNVFLAVAEQLNLQLLATVEQHGIALAHWLPELPQNES</sequence>
<dbReference type="InterPro" id="IPR011014">
    <property type="entry name" value="MscS_channel_TM-2"/>
</dbReference>
<feature type="transmembrane region" description="Helical" evidence="7">
    <location>
        <begin position="273"/>
        <end position="296"/>
    </location>
</feature>
<feature type="transmembrane region" description="Helical" evidence="7">
    <location>
        <begin position="308"/>
        <end position="329"/>
    </location>
</feature>
<evidence type="ECO:0000256" key="2">
    <source>
        <dbReference type="ARBA" id="ARBA00008017"/>
    </source>
</evidence>
<feature type="domain" description="Mechanosensitive ion channel transmembrane helices 2/3" evidence="10">
    <location>
        <begin position="315"/>
        <end position="356"/>
    </location>
</feature>
<comment type="subcellular location">
    <subcellularLocation>
        <location evidence="1">Cell membrane</location>
        <topology evidence="1">Multi-pass membrane protein</topology>
    </subcellularLocation>
</comment>
<dbReference type="InterPro" id="IPR023408">
    <property type="entry name" value="MscS_beta-dom_sf"/>
</dbReference>
<evidence type="ECO:0000259" key="10">
    <source>
        <dbReference type="Pfam" id="PF21088"/>
    </source>
</evidence>
<comment type="similarity">
    <text evidence="2">Belongs to the MscS (TC 1.A.23) family.</text>
</comment>
<evidence type="ECO:0000256" key="7">
    <source>
        <dbReference type="SAM" id="Phobius"/>
    </source>
</evidence>
<dbReference type="InterPro" id="IPR010920">
    <property type="entry name" value="LSM_dom_sf"/>
</dbReference>
<evidence type="ECO:0000256" key="6">
    <source>
        <dbReference type="ARBA" id="ARBA00023136"/>
    </source>
</evidence>
<evidence type="ECO:0000313" key="12">
    <source>
        <dbReference type="EMBL" id="MFC3153748.1"/>
    </source>
</evidence>
<feature type="chain" id="PRO_5047302840" evidence="8">
    <location>
        <begin position="23"/>
        <end position="529"/>
    </location>
</feature>
<proteinExistence type="inferred from homology"/>
<dbReference type="InterPro" id="IPR056876">
    <property type="entry name" value="Msl2-3_C"/>
</dbReference>
<keyword evidence="13" id="KW-1185">Reference proteome</keyword>
<dbReference type="Pfam" id="PF00924">
    <property type="entry name" value="MS_channel_2nd"/>
    <property type="match status" value="1"/>
</dbReference>
<organism evidence="12 13">
    <name type="scientific">Gilvimarinus japonicus</name>
    <dbReference type="NCBI Taxonomy" id="1796469"/>
    <lineage>
        <taxon>Bacteria</taxon>
        <taxon>Pseudomonadati</taxon>
        <taxon>Pseudomonadota</taxon>
        <taxon>Gammaproteobacteria</taxon>
        <taxon>Cellvibrionales</taxon>
        <taxon>Cellvibrionaceae</taxon>
        <taxon>Gilvimarinus</taxon>
    </lineage>
</organism>
<dbReference type="SUPFAM" id="SSF82861">
    <property type="entry name" value="Mechanosensitive channel protein MscS (YggB), transmembrane region"/>
    <property type="match status" value="1"/>
</dbReference>
<evidence type="ECO:0000256" key="1">
    <source>
        <dbReference type="ARBA" id="ARBA00004651"/>
    </source>
</evidence>
<name>A0ABV7HM05_9GAMM</name>
<keyword evidence="3" id="KW-1003">Cell membrane</keyword>
<dbReference type="Gene3D" id="2.30.30.60">
    <property type="match status" value="1"/>
</dbReference>
<dbReference type="PROSITE" id="PS01246">
    <property type="entry name" value="UPF0003"/>
    <property type="match status" value="1"/>
</dbReference>
<keyword evidence="6 7" id="KW-0472">Membrane</keyword>
<dbReference type="InterPro" id="IPR049142">
    <property type="entry name" value="MS_channel_1st"/>
</dbReference>
<evidence type="ECO:0000259" key="9">
    <source>
        <dbReference type="Pfam" id="PF00924"/>
    </source>
</evidence>
<dbReference type="Gene3D" id="1.10.287.1260">
    <property type="match status" value="1"/>
</dbReference>
<keyword evidence="8" id="KW-0732">Signal</keyword>
<feature type="transmembrane region" description="Helical" evidence="7">
    <location>
        <begin position="198"/>
        <end position="221"/>
    </location>
</feature>
<gene>
    <name evidence="12" type="ORF">ACFOEB_00905</name>
</gene>
<evidence type="ECO:0000256" key="4">
    <source>
        <dbReference type="ARBA" id="ARBA00022692"/>
    </source>
</evidence>
<feature type="transmembrane region" description="Helical" evidence="7">
    <location>
        <begin position="242"/>
        <end position="261"/>
    </location>
</feature>
<protein>
    <submittedName>
        <fullName evidence="12">Mechanosensitive ion channel family protein</fullName>
    </submittedName>
</protein>
<evidence type="ECO:0000313" key="13">
    <source>
        <dbReference type="Proteomes" id="UP001595548"/>
    </source>
</evidence>
<feature type="domain" description="Mechanosensitive ion channel MscS" evidence="9">
    <location>
        <begin position="358"/>
        <end position="423"/>
    </location>
</feature>